<comment type="caution">
    <text evidence="4">The sequence shown here is derived from an EMBL/GenBank/DDBJ whole genome shotgun (WGS) entry which is preliminary data.</text>
</comment>
<keyword evidence="2 4" id="KW-0808">Transferase</keyword>
<organism evidence="4 5">
    <name type="scientific">Kutzneria buriramensis</name>
    <dbReference type="NCBI Taxonomy" id="1045776"/>
    <lineage>
        <taxon>Bacteria</taxon>
        <taxon>Bacillati</taxon>
        <taxon>Actinomycetota</taxon>
        <taxon>Actinomycetes</taxon>
        <taxon>Pseudonocardiales</taxon>
        <taxon>Pseudonocardiaceae</taxon>
        <taxon>Kutzneria</taxon>
    </lineage>
</organism>
<dbReference type="InterPro" id="IPR050426">
    <property type="entry name" value="Glycosyltransferase_28"/>
</dbReference>
<dbReference type="Proteomes" id="UP000256269">
    <property type="component" value="Unassembled WGS sequence"/>
</dbReference>
<reference evidence="4 5" key="1">
    <citation type="submission" date="2018-08" db="EMBL/GenBank/DDBJ databases">
        <title>Genomic Encyclopedia of Archaeal and Bacterial Type Strains, Phase II (KMG-II): from individual species to whole genera.</title>
        <authorList>
            <person name="Goeker M."/>
        </authorList>
    </citation>
    <scope>NUCLEOTIDE SEQUENCE [LARGE SCALE GENOMIC DNA]</scope>
    <source>
        <strain evidence="4 5">DSM 45791</strain>
    </source>
</reference>
<dbReference type="Pfam" id="PF06722">
    <property type="entry name" value="EryCIII-like_C"/>
    <property type="match status" value="1"/>
</dbReference>
<dbReference type="PANTHER" id="PTHR48050">
    <property type="entry name" value="STEROL 3-BETA-GLUCOSYLTRANSFERASE"/>
    <property type="match status" value="1"/>
</dbReference>
<dbReference type="Gene3D" id="3.40.50.2000">
    <property type="entry name" value="Glycogen Phosphorylase B"/>
    <property type="match status" value="2"/>
</dbReference>
<dbReference type="NCBIfam" id="TIGR01426">
    <property type="entry name" value="MGT"/>
    <property type="match status" value="1"/>
</dbReference>
<dbReference type="AlphaFoldDB" id="A0A3E0HKT5"/>
<evidence type="ECO:0000313" key="4">
    <source>
        <dbReference type="EMBL" id="REH47094.1"/>
    </source>
</evidence>
<dbReference type="InterPro" id="IPR010610">
    <property type="entry name" value="EryCIII-like_C"/>
</dbReference>
<dbReference type="GO" id="GO:0016758">
    <property type="term" value="F:hexosyltransferase activity"/>
    <property type="evidence" value="ECO:0007669"/>
    <property type="project" value="InterPro"/>
</dbReference>
<keyword evidence="5" id="KW-1185">Reference proteome</keyword>
<dbReference type="InterPro" id="IPR002213">
    <property type="entry name" value="UDP_glucos_trans"/>
</dbReference>
<dbReference type="InterPro" id="IPR035595">
    <property type="entry name" value="UDP_glycos_trans_CS"/>
</dbReference>
<dbReference type="FunFam" id="3.40.50.2000:FF:000072">
    <property type="entry name" value="Glycosyl transferase"/>
    <property type="match status" value="1"/>
</dbReference>
<dbReference type="PANTHER" id="PTHR48050:SF13">
    <property type="entry name" value="STEROL 3-BETA-GLUCOSYLTRANSFERASE UGT80A2"/>
    <property type="match status" value="1"/>
</dbReference>
<accession>A0A3E0HKT5</accession>
<dbReference type="InterPro" id="IPR006326">
    <property type="entry name" value="UDPGT_MGT-like"/>
</dbReference>
<dbReference type="SUPFAM" id="SSF53756">
    <property type="entry name" value="UDP-Glycosyltransferase/glycogen phosphorylase"/>
    <property type="match status" value="1"/>
</dbReference>
<evidence type="ECO:0000256" key="1">
    <source>
        <dbReference type="ARBA" id="ARBA00009995"/>
    </source>
</evidence>
<feature type="domain" description="Erythromycin biosynthesis protein CIII-like C-terminal" evidence="3">
    <location>
        <begin position="257"/>
        <end position="389"/>
    </location>
</feature>
<evidence type="ECO:0000313" key="5">
    <source>
        <dbReference type="Proteomes" id="UP000256269"/>
    </source>
</evidence>
<dbReference type="CDD" id="cd03784">
    <property type="entry name" value="GT1_Gtf-like"/>
    <property type="match status" value="1"/>
</dbReference>
<evidence type="ECO:0000256" key="2">
    <source>
        <dbReference type="ARBA" id="ARBA00022679"/>
    </source>
</evidence>
<dbReference type="PROSITE" id="PS00375">
    <property type="entry name" value="UDPGT"/>
    <property type="match status" value="1"/>
</dbReference>
<dbReference type="RefSeq" id="WP_116175745.1">
    <property type="nucleotide sequence ID" value="NZ_CP144375.1"/>
</dbReference>
<protein>
    <submittedName>
        <fullName evidence="4">MGT family glycosyltransferase</fullName>
    </submittedName>
</protein>
<proteinExistence type="inferred from homology"/>
<dbReference type="OrthoDB" id="6620093at2"/>
<dbReference type="GO" id="GO:0008194">
    <property type="term" value="F:UDP-glycosyltransferase activity"/>
    <property type="evidence" value="ECO:0007669"/>
    <property type="project" value="InterPro"/>
</dbReference>
<dbReference type="GO" id="GO:0017000">
    <property type="term" value="P:antibiotic biosynthetic process"/>
    <property type="evidence" value="ECO:0007669"/>
    <property type="project" value="UniProtKB-ARBA"/>
</dbReference>
<gene>
    <name evidence="4" type="ORF">BCF44_106259</name>
</gene>
<name>A0A3E0HKT5_9PSEU</name>
<evidence type="ECO:0000259" key="3">
    <source>
        <dbReference type="Pfam" id="PF06722"/>
    </source>
</evidence>
<dbReference type="EMBL" id="QUNO01000006">
    <property type="protein sequence ID" value="REH47094.1"/>
    <property type="molecule type" value="Genomic_DNA"/>
</dbReference>
<sequence length="392" mass="42730">MHIAFITVPAPGHLYPTLPLVQELTRRGHRVSYATSAAFADMVAASGAELFPIDWTPGRVSASKGGQTTGELSQMLLMSVRSTRRVLAGVSDWLERDRPDVIVHDMMTVLGAMTAHRLGIPEVTTYPNFAGNDKFSLAEVLVPKDFDAAHPTFQEYLAEREQLAAEYGVPVEVIAGMLPTAKLNLVFVPREFQIRGEVFGDDFRFIGPSFGIRDAEDDWQPPAGKKVLYVALGTVVNDRADFFAMVIKAFGGSDWHVAMAVGHQVDVAELGEIPANVEVRPFFPQPTVLRHADVFLSHTGMGSTMEALMRQVPIVSYPQIPEQAANGRRAQELGLGRQLDIGVDVDPDELRRMVEEVAADPEIRANLAVMAEHIRAAGGPAAGADAIEELVR</sequence>
<comment type="similarity">
    <text evidence="1">Belongs to the UDP-glycosyltransferase family.</text>
</comment>